<feature type="region of interest" description="Disordered" evidence="1">
    <location>
        <begin position="103"/>
        <end position="181"/>
    </location>
</feature>
<organism evidence="2 3">
    <name type="scientific">Tilletia controversa</name>
    <name type="common">dwarf bunt fungus</name>
    <dbReference type="NCBI Taxonomy" id="13291"/>
    <lineage>
        <taxon>Eukaryota</taxon>
        <taxon>Fungi</taxon>
        <taxon>Dikarya</taxon>
        <taxon>Basidiomycota</taxon>
        <taxon>Ustilaginomycotina</taxon>
        <taxon>Exobasidiomycetes</taxon>
        <taxon>Tilletiales</taxon>
        <taxon>Tilletiaceae</taxon>
        <taxon>Tilletia</taxon>
    </lineage>
</organism>
<keyword evidence="3" id="KW-1185">Reference proteome</keyword>
<gene>
    <name evidence="2" type="ORF">A4X06_0g9512</name>
</gene>
<feature type="compositionally biased region" description="Polar residues" evidence="1">
    <location>
        <begin position="130"/>
        <end position="141"/>
    </location>
</feature>
<reference evidence="2" key="1">
    <citation type="submission" date="2016-04" db="EMBL/GenBank/DDBJ databases">
        <authorList>
            <person name="Nguyen H.D."/>
            <person name="Samba Siva P."/>
            <person name="Cullis J."/>
            <person name="Levesque C.A."/>
            <person name="Hambleton S."/>
        </authorList>
    </citation>
    <scope>NUCLEOTIDE SEQUENCE</scope>
    <source>
        <strain evidence="2">DAOMC 236426</strain>
    </source>
</reference>
<evidence type="ECO:0000313" key="3">
    <source>
        <dbReference type="Proteomes" id="UP000077684"/>
    </source>
</evidence>
<evidence type="ECO:0000256" key="1">
    <source>
        <dbReference type="SAM" id="MobiDB-lite"/>
    </source>
</evidence>
<reference evidence="2" key="2">
    <citation type="journal article" date="2019" name="IMA Fungus">
        <title>Genome sequencing and comparison of five Tilletia species to identify candidate genes for the detection of regulated species infecting wheat.</title>
        <authorList>
            <person name="Nguyen H.D.T."/>
            <person name="Sultana T."/>
            <person name="Kesanakurti P."/>
            <person name="Hambleton S."/>
        </authorList>
    </citation>
    <scope>NUCLEOTIDE SEQUENCE</scope>
    <source>
        <strain evidence="2">DAOMC 236426</strain>
    </source>
</reference>
<dbReference type="Proteomes" id="UP000077684">
    <property type="component" value="Unassembled WGS sequence"/>
</dbReference>
<feature type="compositionally biased region" description="Basic and acidic residues" evidence="1">
    <location>
        <begin position="151"/>
        <end position="160"/>
    </location>
</feature>
<protein>
    <submittedName>
        <fullName evidence="2">Uncharacterized protein</fullName>
    </submittedName>
</protein>
<comment type="caution">
    <text evidence="2">The sequence shown here is derived from an EMBL/GenBank/DDBJ whole genome shotgun (WGS) entry which is preliminary data.</text>
</comment>
<accession>A0A8X7MIQ4</accession>
<dbReference type="EMBL" id="LWDE02002893">
    <property type="protein sequence ID" value="KAE8236557.1"/>
    <property type="molecule type" value="Genomic_DNA"/>
</dbReference>
<sequence>MELRRDLGFTRRIRVCAGCGATRRIVRPHDEAAAKRTPRPVTASIPRQEDLSRLLPSLGARARLRTTREHFGSSGLQHRHEQQHHFGLPASRCALARSASALDKQRQSGGLGRVGMRCASGSRQHKSKAHTSGITDQQPQASGEVFGTKVKAGDRMRTLRDSSASSSRTCGPAPSLSHDRL</sequence>
<proteinExistence type="predicted"/>
<evidence type="ECO:0000313" key="2">
    <source>
        <dbReference type="EMBL" id="KAE8236557.1"/>
    </source>
</evidence>
<dbReference type="AlphaFoldDB" id="A0A8X7MIQ4"/>
<name>A0A8X7MIQ4_9BASI</name>